<evidence type="ECO:0000313" key="2">
    <source>
        <dbReference type="EMBL" id="OCT47102.1"/>
    </source>
</evidence>
<comment type="caution">
    <text evidence="2">The sequence shown here is derived from an EMBL/GenBank/DDBJ whole genome shotgun (WGS) entry which is preliminary data.</text>
</comment>
<protein>
    <submittedName>
        <fullName evidence="2">Uncharacterized protein</fullName>
    </submittedName>
</protein>
<keyword evidence="3" id="KW-1185">Reference proteome</keyword>
<feature type="region of interest" description="Disordered" evidence="1">
    <location>
        <begin position="1"/>
        <end position="54"/>
    </location>
</feature>
<accession>A0A1C1CF46</accession>
<reference evidence="3" key="1">
    <citation type="submission" date="2015-07" db="EMBL/GenBank/DDBJ databases">
        <authorList>
            <person name="Teixeira M.M."/>
            <person name="Souza R.C."/>
            <person name="Almeida L.G."/>
            <person name="Vicente V.A."/>
            <person name="de Hoog S."/>
            <person name="Bocca A.L."/>
            <person name="de Almeida S.R."/>
            <person name="Vasconcelos A.T."/>
            <person name="Felipe M.S."/>
        </authorList>
    </citation>
    <scope>NUCLEOTIDE SEQUENCE [LARGE SCALE GENOMIC DNA]</scope>
    <source>
        <strain evidence="3">KSF</strain>
    </source>
</reference>
<feature type="compositionally biased region" description="Polar residues" evidence="1">
    <location>
        <begin position="9"/>
        <end position="21"/>
    </location>
</feature>
<feature type="region of interest" description="Disordered" evidence="1">
    <location>
        <begin position="86"/>
        <end position="106"/>
    </location>
</feature>
<dbReference type="Proteomes" id="UP000094526">
    <property type="component" value="Unassembled WGS sequence"/>
</dbReference>
<dbReference type="VEuPathDB" id="FungiDB:CLCR_02681"/>
<evidence type="ECO:0000256" key="1">
    <source>
        <dbReference type="SAM" id="MobiDB-lite"/>
    </source>
</evidence>
<proteinExistence type="predicted"/>
<name>A0A1C1CF46_9EURO</name>
<feature type="compositionally biased region" description="Polar residues" evidence="1">
    <location>
        <begin position="97"/>
        <end position="106"/>
    </location>
</feature>
<dbReference type="AlphaFoldDB" id="A0A1C1CF46"/>
<gene>
    <name evidence="2" type="ORF">CLCR_02681</name>
</gene>
<evidence type="ECO:0000313" key="3">
    <source>
        <dbReference type="Proteomes" id="UP000094526"/>
    </source>
</evidence>
<feature type="compositionally biased region" description="Polar residues" evidence="1">
    <location>
        <begin position="45"/>
        <end position="54"/>
    </location>
</feature>
<organism evidence="2 3">
    <name type="scientific">Cladophialophora carrionii</name>
    <dbReference type="NCBI Taxonomy" id="86049"/>
    <lineage>
        <taxon>Eukaryota</taxon>
        <taxon>Fungi</taxon>
        <taxon>Dikarya</taxon>
        <taxon>Ascomycota</taxon>
        <taxon>Pezizomycotina</taxon>
        <taxon>Eurotiomycetes</taxon>
        <taxon>Chaetothyriomycetidae</taxon>
        <taxon>Chaetothyriales</taxon>
        <taxon>Herpotrichiellaceae</taxon>
        <taxon>Cladophialophora</taxon>
    </lineage>
</organism>
<sequence>MAGLAMETHFSQSQWPNQATVTRVRKRNSQAKSLTSAPGCPQQAELGSSSDCARAQSRTCRQTRLTAPERKNVRAQTGVWEMMFSRPVRSGTLGDSGRSQEGTGKW</sequence>
<dbReference type="EMBL" id="LGRB01000014">
    <property type="protein sequence ID" value="OCT47102.1"/>
    <property type="molecule type" value="Genomic_DNA"/>
</dbReference>